<sequence length="151" mass="16889">MKSCLSSCHGHWYRRRKTSEHNNIGRKKSSPSSSSSPPINAACSPLSFHQLGAIFTGVVIWFQFLLVHHSRQGPNWTQRDSRCLSYHPPPPSHRPFLPSLSFCFLVFSPQLIAITSSHVHGGVFAVSHSFFPFRLLFLPGALQSSSVFQLS</sequence>
<feature type="compositionally biased region" description="Basic residues" evidence="1">
    <location>
        <begin position="18"/>
        <end position="29"/>
    </location>
</feature>
<evidence type="ECO:0000313" key="3">
    <source>
        <dbReference type="Proteomes" id="UP000248961"/>
    </source>
</evidence>
<dbReference type="GeneID" id="37195109"/>
<dbReference type="Proteomes" id="UP000248961">
    <property type="component" value="Unassembled WGS sequence"/>
</dbReference>
<dbReference type="VEuPathDB" id="FungiDB:BO97DRAFT_24480"/>
<accession>A0A395I0L9</accession>
<evidence type="ECO:0000256" key="1">
    <source>
        <dbReference type="SAM" id="MobiDB-lite"/>
    </source>
</evidence>
<dbReference type="EMBL" id="KZ824277">
    <property type="protein sequence ID" value="RAL13742.1"/>
    <property type="molecule type" value="Genomic_DNA"/>
</dbReference>
<gene>
    <name evidence="2" type="ORF">BO97DRAFT_24480</name>
</gene>
<protein>
    <submittedName>
        <fullName evidence="2">Uncharacterized protein</fullName>
    </submittedName>
</protein>
<proteinExistence type="predicted"/>
<reference evidence="2 3" key="1">
    <citation type="submission" date="2018-02" db="EMBL/GenBank/DDBJ databases">
        <title>The genomes of Aspergillus section Nigri reveals drivers in fungal speciation.</title>
        <authorList>
            <consortium name="DOE Joint Genome Institute"/>
            <person name="Vesth T.C."/>
            <person name="Nybo J."/>
            <person name="Theobald S."/>
            <person name="Brandl J."/>
            <person name="Frisvad J.C."/>
            <person name="Nielsen K.F."/>
            <person name="Lyhne E.K."/>
            <person name="Kogle M.E."/>
            <person name="Kuo A."/>
            <person name="Riley R."/>
            <person name="Clum A."/>
            <person name="Nolan M."/>
            <person name="Lipzen A."/>
            <person name="Salamov A."/>
            <person name="Henrissat B."/>
            <person name="Wiebenga A."/>
            <person name="De vries R.P."/>
            <person name="Grigoriev I.V."/>
            <person name="Mortensen U.H."/>
            <person name="Andersen M.R."/>
            <person name="Baker S.E."/>
        </authorList>
    </citation>
    <scope>NUCLEOTIDE SEQUENCE [LARGE SCALE GENOMIC DNA]</scope>
    <source>
        <strain evidence="2 3">CBS 101889</strain>
    </source>
</reference>
<feature type="region of interest" description="Disordered" evidence="1">
    <location>
        <begin position="18"/>
        <end position="38"/>
    </location>
</feature>
<evidence type="ECO:0000313" key="2">
    <source>
        <dbReference type="EMBL" id="RAL13742.1"/>
    </source>
</evidence>
<organism evidence="2 3">
    <name type="scientific">Aspergillus homomorphus (strain CBS 101889)</name>
    <dbReference type="NCBI Taxonomy" id="1450537"/>
    <lineage>
        <taxon>Eukaryota</taxon>
        <taxon>Fungi</taxon>
        <taxon>Dikarya</taxon>
        <taxon>Ascomycota</taxon>
        <taxon>Pezizomycotina</taxon>
        <taxon>Eurotiomycetes</taxon>
        <taxon>Eurotiomycetidae</taxon>
        <taxon>Eurotiales</taxon>
        <taxon>Aspergillaceae</taxon>
        <taxon>Aspergillus</taxon>
        <taxon>Aspergillus subgen. Circumdati</taxon>
    </lineage>
</organism>
<keyword evidence="3" id="KW-1185">Reference proteome</keyword>
<dbReference type="AlphaFoldDB" id="A0A395I0L9"/>
<dbReference type="RefSeq" id="XP_025552896.1">
    <property type="nucleotide sequence ID" value="XM_025690820.1"/>
</dbReference>
<name>A0A395I0L9_ASPHC</name>